<organism evidence="2 3">
    <name type="scientific">Dyadobacter flavalbus</name>
    <dbReference type="NCBI Taxonomy" id="2579942"/>
    <lineage>
        <taxon>Bacteria</taxon>
        <taxon>Pseudomonadati</taxon>
        <taxon>Bacteroidota</taxon>
        <taxon>Cytophagia</taxon>
        <taxon>Cytophagales</taxon>
        <taxon>Spirosomataceae</taxon>
        <taxon>Dyadobacter</taxon>
    </lineage>
</organism>
<accession>A0A5M8QU75</accession>
<feature type="compositionally biased region" description="Low complexity" evidence="1">
    <location>
        <begin position="1"/>
        <end position="13"/>
    </location>
</feature>
<comment type="caution">
    <text evidence="2">The sequence shown here is derived from an EMBL/GenBank/DDBJ whole genome shotgun (WGS) entry which is preliminary data.</text>
</comment>
<gene>
    <name evidence="2" type="ORF">FEM33_15590</name>
</gene>
<dbReference type="Proteomes" id="UP000323994">
    <property type="component" value="Unassembled WGS sequence"/>
</dbReference>
<protein>
    <submittedName>
        <fullName evidence="2">Uncharacterized protein</fullName>
    </submittedName>
</protein>
<evidence type="ECO:0000313" key="2">
    <source>
        <dbReference type="EMBL" id="KAA6438841.1"/>
    </source>
</evidence>
<evidence type="ECO:0000313" key="3">
    <source>
        <dbReference type="Proteomes" id="UP000323994"/>
    </source>
</evidence>
<dbReference type="RefSeq" id="WP_139012953.1">
    <property type="nucleotide sequence ID" value="NZ_VBSN01000044.1"/>
</dbReference>
<evidence type="ECO:0000256" key="1">
    <source>
        <dbReference type="SAM" id="MobiDB-lite"/>
    </source>
</evidence>
<name>A0A5M8QU75_9BACT</name>
<feature type="region of interest" description="Disordered" evidence="1">
    <location>
        <begin position="1"/>
        <end position="21"/>
    </location>
</feature>
<keyword evidence="3" id="KW-1185">Reference proteome</keyword>
<dbReference type="EMBL" id="VBSN01000044">
    <property type="protein sequence ID" value="KAA6438841.1"/>
    <property type="molecule type" value="Genomic_DNA"/>
</dbReference>
<dbReference type="AlphaFoldDB" id="A0A5M8QU75"/>
<proteinExistence type="predicted"/>
<reference evidence="2 3" key="1">
    <citation type="submission" date="2019-05" db="EMBL/GenBank/DDBJ databases">
        <authorList>
            <person name="Qu J.-H."/>
        </authorList>
    </citation>
    <scope>NUCLEOTIDE SEQUENCE [LARGE SCALE GENOMIC DNA]</scope>
    <source>
        <strain evidence="2 3">NS28</strain>
    </source>
</reference>
<sequence>MKSISHSKYSSLSPEKQATRRKENAIKCAQYFHRLGRKLVNEKVKGIDFTKKSIQEIDSWIAETTNALGIRQFNK</sequence>